<dbReference type="Pfam" id="PF07687">
    <property type="entry name" value="M20_dimer"/>
    <property type="match status" value="1"/>
</dbReference>
<evidence type="ECO:0000256" key="13">
    <source>
        <dbReference type="ARBA" id="ARBA00047874"/>
    </source>
</evidence>
<accession>A0A1V9X4F0</accession>
<comment type="catalytic activity">
    <reaction evidence="9">
        <text>(9Z)-octadecenoate + glycine = N-(9Z-octadecenoyl)glycine + H2O</text>
        <dbReference type="Rhea" id="RHEA:51316"/>
        <dbReference type="ChEBI" id="CHEBI:15377"/>
        <dbReference type="ChEBI" id="CHEBI:30823"/>
        <dbReference type="ChEBI" id="CHEBI:57305"/>
        <dbReference type="ChEBI" id="CHEBI:133992"/>
    </reaction>
    <physiologicalReaction direction="right-to-left" evidence="9">
        <dbReference type="Rhea" id="RHEA:51318"/>
    </physiologicalReaction>
</comment>
<comment type="caution">
    <text evidence="29">The sequence shown here is derived from an EMBL/GenBank/DDBJ whole genome shotgun (WGS) entry which is preliminary data.</text>
</comment>
<dbReference type="GO" id="GO:0004046">
    <property type="term" value="F:aminoacylase activity"/>
    <property type="evidence" value="ECO:0007669"/>
    <property type="project" value="UniProtKB-EC"/>
</dbReference>
<dbReference type="FunFam" id="1.10.150.900:FF:000003">
    <property type="entry name" value="N-fatty-acyl-amino acid synthase/hydrolase PM20D1"/>
    <property type="match status" value="1"/>
</dbReference>
<comment type="catalytic activity">
    <reaction evidence="23">
        <text>an N-acyl-aromatic L-alpha-amino acid + H2O = an aromatic L-alpha-amino acid + a carboxylate</text>
        <dbReference type="Rhea" id="RHEA:54184"/>
        <dbReference type="ChEBI" id="CHEBI:15377"/>
        <dbReference type="ChEBI" id="CHEBI:29067"/>
        <dbReference type="ChEBI" id="CHEBI:84824"/>
        <dbReference type="ChEBI" id="CHEBI:138093"/>
        <dbReference type="EC" id="3.5.1.114"/>
    </reaction>
    <physiologicalReaction direction="left-to-right" evidence="23">
        <dbReference type="Rhea" id="RHEA:54185"/>
    </physiologicalReaction>
    <physiologicalReaction direction="right-to-left" evidence="23">
        <dbReference type="Rhea" id="RHEA:54186"/>
    </physiologicalReaction>
</comment>
<comment type="catalytic activity">
    <reaction evidence="13">
        <text>(5Z,8Z,11Z,14Z)-eicosatetraenoate + L-phenylalanine = N-(5Z,8Z,11Z,14Z-eicosatetraenoyl)-L-phenylalanine + H2O</text>
        <dbReference type="Rhea" id="RHEA:51312"/>
        <dbReference type="ChEBI" id="CHEBI:15377"/>
        <dbReference type="ChEBI" id="CHEBI:32395"/>
        <dbReference type="ChEBI" id="CHEBI:58095"/>
        <dbReference type="ChEBI" id="CHEBI:134022"/>
    </reaction>
    <physiologicalReaction direction="left-to-right" evidence="13">
        <dbReference type="Rhea" id="RHEA:51313"/>
    </physiologicalReaction>
    <physiologicalReaction direction="right-to-left" evidence="13">
        <dbReference type="Rhea" id="RHEA:51314"/>
    </physiologicalReaction>
</comment>
<keyword evidence="6" id="KW-0862">Zinc</keyword>
<dbReference type="GO" id="GO:0005576">
    <property type="term" value="C:extracellular region"/>
    <property type="evidence" value="ECO:0007669"/>
    <property type="project" value="UniProtKB-ARBA"/>
</dbReference>
<comment type="catalytic activity">
    <reaction evidence="25">
        <text>N-(5Z,8Z,11Z,14Z-eicosatetraenoyl)-L-serine + H2O = (5Z,8Z,11Z,14Z)-eicosatetraenoate + L-serine</text>
        <dbReference type="Rhea" id="RHEA:64116"/>
        <dbReference type="ChEBI" id="CHEBI:15377"/>
        <dbReference type="ChEBI" id="CHEBI:32395"/>
        <dbReference type="ChEBI" id="CHEBI:33384"/>
        <dbReference type="ChEBI" id="CHEBI:149697"/>
    </reaction>
    <physiologicalReaction direction="left-to-right" evidence="25">
        <dbReference type="Rhea" id="RHEA:64117"/>
    </physiologicalReaction>
    <physiologicalReaction direction="right-to-left" evidence="25">
        <dbReference type="Rhea" id="RHEA:64118"/>
    </physiologicalReaction>
</comment>
<comment type="catalytic activity">
    <reaction evidence="16">
        <text>N-(9Z-octadecenoyl)-L-asparagine + H2O = L-asparagine + (9Z)-octadecenoate</text>
        <dbReference type="Rhea" id="RHEA:64136"/>
        <dbReference type="ChEBI" id="CHEBI:15377"/>
        <dbReference type="ChEBI" id="CHEBI:30823"/>
        <dbReference type="ChEBI" id="CHEBI:58048"/>
        <dbReference type="ChEBI" id="CHEBI:149730"/>
    </reaction>
    <physiologicalReaction direction="left-to-right" evidence="16">
        <dbReference type="Rhea" id="RHEA:64137"/>
    </physiologicalReaction>
</comment>
<gene>
    <name evidence="29" type="ORF">BIW11_13008</name>
</gene>
<evidence type="ECO:0000256" key="27">
    <source>
        <dbReference type="SAM" id="SignalP"/>
    </source>
</evidence>
<dbReference type="Proteomes" id="UP000192247">
    <property type="component" value="Unassembled WGS sequence"/>
</dbReference>
<dbReference type="PANTHER" id="PTHR45962">
    <property type="entry name" value="N-FATTY-ACYL-AMINO ACID SYNTHASE/HYDROLASE PM20D1"/>
    <property type="match status" value="1"/>
</dbReference>
<evidence type="ECO:0000313" key="30">
    <source>
        <dbReference type="Proteomes" id="UP000192247"/>
    </source>
</evidence>
<comment type="catalytic activity">
    <reaction evidence="15">
        <text>N-(9Z-octadecenoyl)-L-methionine + H2O = (9Z)-octadecenoate + L-methionine</text>
        <dbReference type="Rhea" id="RHEA:64144"/>
        <dbReference type="ChEBI" id="CHEBI:15377"/>
        <dbReference type="ChEBI" id="CHEBI:30823"/>
        <dbReference type="ChEBI" id="CHEBI:57844"/>
        <dbReference type="ChEBI" id="CHEBI:149732"/>
    </reaction>
    <physiologicalReaction direction="left-to-right" evidence="15">
        <dbReference type="Rhea" id="RHEA:64145"/>
    </physiologicalReaction>
</comment>
<comment type="function">
    <text evidence="8">Secreted enzyme that regulates the endogenous N-fatty acyl amino acid (NAAs) tissue and circulating levels by functioning as a bidirectional NAA synthase/hydrolase. It condenses free fatty acids and free amino acids to generate NAAs and bidirectionally catalyzes the reverse hydrolysis reaction. Some of these NAAs stimulate oxidative metabolism via mitochondrial uncoupling, increasing energy expenditure in a UPC1-independent manner. Thereby, this secreted protein may indirectly regulate whole body energy expenditure. PM20D1 circulates in tight association with both low- and high-density (LDL and HDL,respectively) lipoprotein particles.</text>
</comment>
<dbReference type="InterPro" id="IPR036264">
    <property type="entry name" value="Bact_exopeptidase_dim_dom"/>
</dbReference>
<comment type="catalytic activity">
    <reaction evidence="22">
        <text>N-(9Z-octadecenoyl)-L-leucine + H2O = L-leucine + (9Z)-octadecenoate</text>
        <dbReference type="Rhea" id="RHEA:51360"/>
        <dbReference type="ChEBI" id="CHEBI:15377"/>
        <dbReference type="ChEBI" id="CHEBI:30823"/>
        <dbReference type="ChEBI" id="CHEBI:57427"/>
        <dbReference type="ChEBI" id="CHEBI:134035"/>
    </reaction>
    <physiologicalReaction direction="left-to-right" evidence="22">
        <dbReference type="Rhea" id="RHEA:51361"/>
    </physiologicalReaction>
    <physiologicalReaction direction="right-to-left" evidence="22">
        <dbReference type="Rhea" id="RHEA:51362"/>
    </physiologicalReaction>
</comment>
<dbReference type="SUPFAM" id="SSF55031">
    <property type="entry name" value="Bacterial exopeptidase dimerisation domain"/>
    <property type="match status" value="1"/>
</dbReference>
<comment type="catalytic activity">
    <reaction evidence="10">
        <text>N-(4Z,7Z,10Z,13Z,16Z,19Z-docosahexaenoyl)-L-phenylalanine + H2O = (4Z,7Z,10Z,13Z,16Z,19Z)-docosahexaenoate + L-phenylalanine</text>
        <dbReference type="Rhea" id="RHEA:64132"/>
        <dbReference type="ChEBI" id="CHEBI:15377"/>
        <dbReference type="ChEBI" id="CHEBI:58095"/>
        <dbReference type="ChEBI" id="CHEBI:77016"/>
        <dbReference type="ChEBI" id="CHEBI:149701"/>
    </reaction>
    <physiologicalReaction direction="left-to-right" evidence="10">
        <dbReference type="Rhea" id="RHEA:64133"/>
    </physiologicalReaction>
</comment>
<organism evidence="29 30">
    <name type="scientific">Tropilaelaps mercedesae</name>
    <dbReference type="NCBI Taxonomy" id="418985"/>
    <lineage>
        <taxon>Eukaryota</taxon>
        <taxon>Metazoa</taxon>
        <taxon>Ecdysozoa</taxon>
        <taxon>Arthropoda</taxon>
        <taxon>Chelicerata</taxon>
        <taxon>Arachnida</taxon>
        <taxon>Acari</taxon>
        <taxon>Parasitiformes</taxon>
        <taxon>Mesostigmata</taxon>
        <taxon>Gamasina</taxon>
        <taxon>Dermanyssoidea</taxon>
        <taxon>Laelapidae</taxon>
        <taxon>Tropilaelaps</taxon>
    </lineage>
</organism>
<dbReference type="EMBL" id="MNPL01025461">
    <property type="protein sequence ID" value="OQR68278.1"/>
    <property type="molecule type" value="Genomic_DNA"/>
</dbReference>
<keyword evidence="4" id="KW-0479">Metal-binding</keyword>
<comment type="similarity">
    <text evidence="2">Belongs to the peptidase M20A family.</text>
</comment>
<name>A0A1V9X4F0_9ACAR</name>
<feature type="signal peptide" evidence="27">
    <location>
        <begin position="1"/>
        <end position="28"/>
    </location>
</feature>
<dbReference type="AlphaFoldDB" id="A0A1V9X4F0"/>
<dbReference type="GO" id="GO:0043604">
    <property type="term" value="P:amide biosynthetic process"/>
    <property type="evidence" value="ECO:0007669"/>
    <property type="project" value="TreeGrafter"/>
</dbReference>
<protein>
    <submittedName>
        <fullName evidence="29">Putative carboxypeptidase PM20D1-like</fullName>
    </submittedName>
</protein>
<dbReference type="SUPFAM" id="SSF53187">
    <property type="entry name" value="Zn-dependent exopeptidases"/>
    <property type="match status" value="1"/>
</dbReference>
<reference evidence="29 30" key="1">
    <citation type="journal article" date="2017" name="Gigascience">
        <title>Draft genome of the honey bee ectoparasitic mite, Tropilaelaps mercedesae, is shaped by the parasitic life history.</title>
        <authorList>
            <person name="Dong X."/>
            <person name="Armstrong S.D."/>
            <person name="Xia D."/>
            <person name="Makepeace B.L."/>
            <person name="Darby A.C."/>
            <person name="Kadowaki T."/>
        </authorList>
    </citation>
    <scope>NUCLEOTIDE SEQUENCE [LARGE SCALE GENOMIC DNA]</scope>
    <source>
        <strain evidence="29">Wuxi-XJTLU</strain>
    </source>
</reference>
<keyword evidence="5" id="KW-0378">Hydrolase</keyword>
<evidence type="ECO:0000256" key="8">
    <source>
        <dbReference type="ARBA" id="ARBA00046147"/>
    </source>
</evidence>
<dbReference type="GO" id="GO:0006520">
    <property type="term" value="P:amino acid metabolic process"/>
    <property type="evidence" value="ECO:0007669"/>
    <property type="project" value="TreeGrafter"/>
</dbReference>
<dbReference type="STRING" id="418985.A0A1V9X4F0"/>
<dbReference type="Gene3D" id="1.10.150.900">
    <property type="match status" value="1"/>
</dbReference>
<dbReference type="PANTHER" id="PTHR45962:SF1">
    <property type="entry name" value="N-FATTY-ACYL-AMINO ACID SYNTHASE_HYDROLASE PM20D1"/>
    <property type="match status" value="1"/>
</dbReference>
<comment type="catalytic activity">
    <reaction evidence="20">
        <text>N-(9Z-octadecenoyl)-L-glutamine + H2O = L-glutamine + (9Z)-octadecenoate</text>
        <dbReference type="Rhea" id="RHEA:51356"/>
        <dbReference type="ChEBI" id="CHEBI:15377"/>
        <dbReference type="ChEBI" id="CHEBI:30823"/>
        <dbReference type="ChEBI" id="CHEBI:58359"/>
        <dbReference type="ChEBI" id="CHEBI:134033"/>
    </reaction>
    <physiologicalReaction direction="left-to-right" evidence="20">
        <dbReference type="Rhea" id="RHEA:51357"/>
    </physiologicalReaction>
</comment>
<evidence type="ECO:0000256" key="12">
    <source>
        <dbReference type="ARBA" id="ARBA00047866"/>
    </source>
</evidence>
<evidence type="ECO:0000256" key="24">
    <source>
        <dbReference type="ARBA" id="ARBA00048879"/>
    </source>
</evidence>
<evidence type="ECO:0000256" key="3">
    <source>
        <dbReference type="ARBA" id="ARBA00022670"/>
    </source>
</evidence>
<comment type="catalytic activity">
    <reaction evidence="17">
        <text>N-(5Z,8Z,11Z,14Z)-eicosatetraenoyl-glycine + H2O = (5Z,8Z,11Z,14Z)-eicosatetraenoate + glycine</text>
        <dbReference type="Rhea" id="RHEA:64108"/>
        <dbReference type="ChEBI" id="CHEBI:15377"/>
        <dbReference type="ChEBI" id="CHEBI:32395"/>
        <dbReference type="ChEBI" id="CHEBI:57305"/>
        <dbReference type="ChEBI" id="CHEBI:59002"/>
    </reaction>
    <physiologicalReaction direction="left-to-right" evidence="17">
        <dbReference type="Rhea" id="RHEA:64109"/>
    </physiologicalReaction>
    <physiologicalReaction direction="right-to-left" evidence="17">
        <dbReference type="Rhea" id="RHEA:64110"/>
    </physiologicalReaction>
</comment>
<evidence type="ECO:0000256" key="22">
    <source>
        <dbReference type="ARBA" id="ARBA00048827"/>
    </source>
</evidence>
<dbReference type="InterPro" id="IPR047177">
    <property type="entry name" value="Pept_M20A"/>
</dbReference>
<dbReference type="InterPro" id="IPR002933">
    <property type="entry name" value="Peptidase_M20"/>
</dbReference>
<dbReference type="GO" id="GO:0004180">
    <property type="term" value="F:carboxypeptidase activity"/>
    <property type="evidence" value="ECO:0007669"/>
    <property type="project" value="UniProtKB-KW"/>
</dbReference>
<evidence type="ECO:0000256" key="19">
    <source>
        <dbReference type="ARBA" id="ARBA00048597"/>
    </source>
</evidence>
<evidence type="ECO:0000259" key="28">
    <source>
        <dbReference type="Pfam" id="PF07687"/>
    </source>
</evidence>
<dbReference type="InParanoid" id="A0A1V9X4F0"/>
<evidence type="ECO:0000256" key="23">
    <source>
        <dbReference type="ARBA" id="ARBA00048840"/>
    </source>
</evidence>
<evidence type="ECO:0000256" key="9">
    <source>
        <dbReference type="ARBA" id="ARBA00047450"/>
    </source>
</evidence>
<proteinExistence type="inferred from homology"/>
<evidence type="ECO:0000256" key="15">
    <source>
        <dbReference type="ARBA" id="ARBA00048145"/>
    </source>
</evidence>
<dbReference type="GO" id="GO:0006629">
    <property type="term" value="P:lipid metabolic process"/>
    <property type="evidence" value="ECO:0007669"/>
    <property type="project" value="UniProtKB-ARBA"/>
</dbReference>
<comment type="catalytic activity">
    <reaction evidence="21">
        <text>N-(9Z-octadecenoyl)-L-tryptophan + H2O = L-tryptophan + (9Z)-octadecenoate</text>
        <dbReference type="Rhea" id="RHEA:64176"/>
        <dbReference type="ChEBI" id="CHEBI:15377"/>
        <dbReference type="ChEBI" id="CHEBI:30823"/>
        <dbReference type="ChEBI" id="CHEBI:57912"/>
        <dbReference type="ChEBI" id="CHEBI:149733"/>
    </reaction>
    <physiologicalReaction direction="left-to-right" evidence="21">
        <dbReference type="Rhea" id="RHEA:64177"/>
    </physiologicalReaction>
</comment>
<keyword evidence="30" id="KW-1185">Reference proteome</keyword>
<evidence type="ECO:0000256" key="2">
    <source>
        <dbReference type="ARBA" id="ARBA00006247"/>
    </source>
</evidence>
<dbReference type="GO" id="GO:0006508">
    <property type="term" value="P:proteolysis"/>
    <property type="evidence" value="ECO:0007669"/>
    <property type="project" value="UniProtKB-KW"/>
</dbReference>
<evidence type="ECO:0000256" key="21">
    <source>
        <dbReference type="ARBA" id="ARBA00048822"/>
    </source>
</evidence>
<dbReference type="OrthoDB" id="3064516at2759"/>
<sequence length="507" mass="57482">MPPAVHMGLFALTTFLLYLAFRTALLKAAVQYPSSRALEKHFPISIYEGLAEAIRFPTISYDMHSGKQLNNSAFEGLRKYISARFPRIFHNPPEWISHRLIGSHSLLIQVRGLDPGLLPYMLCAHLDVVPVDEKLWTHPPFDGYTDDVYVWGRGALDDKHNVMALLEMLALRVHLKDQPQRGFFIALGHDEEVHGYSGAKTIAKYLQTLKVKLDFIMDEGLVIVQGVVPGVETPIAFIGVAEKGYLTVKIKCETSAKHASMPSQETPITTLSRALSRFTNDAHPAFMTELQESFVKELAPHARFPYDIVYSNYWLFRPLIKFAMSKKDVTNCQMRTTSAVTVIQGGSKENVIPNRAGALVNHRILPGQTVQEVLQHDKDLVKDIPNVSVDIYKRSWSEAIPASPYTDDNFGYQNIKRTVNRIYPEAIVAPNLMIANTDTRHYYAANLTNNIYRFTPVLLSMEDISTIHGNNERISKLNFRRLADFYFQLTRNCDEVLPNFGKKKNEL</sequence>
<comment type="pathway">
    <text evidence="1">Lipid metabolism; fatty acid metabolism.</text>
</comment>
<evidence type="ECO:0000313" key="29">
    <source>
        <dbReference type="EMBL" id="OQR68278.1"/>
    </source>
</evidence>
<feature type="domain" description="Peptidase M20 dimerisation" evidence="28">
    <location>
        <begin position="240"/>
        <end position="382"/>
    </location>
</feature>
<comment type="pathway">
    <text evidence="7">Amino-acid metabolism.</text>
</comment>
<dbReference type="Gene3D" id="3.40.630.10">
    <property type="entry name" value="Zn peptidases"/>
    <property type="match status" value="1"/>
</dbReference>
<evidence type="ECO:0000256" key="1">
    <source>
        <dbReference type="ARBA" id="ARBA00004872"/>
    </source>
</evidence>
<comment type="catalytic activity">
    <reaction evidence="26">
        <text>N-(9Z-octadecenoyl)-L-lysine + H2O = L-lysine + (9Z)-octadecenoate</text>
        <dbReference type="Rhea" id="RHEA:64192"/>
        <dbReference type="ChEBI" id="CHEBI:15377"/>
        <dbReference type="ChEBI" id="CHEBI:30823"/>
        <dbReference type="ChEBI" id="CHEBI:32551"/>
        <dbReference type="ChEBI" id="CHEBI:149731"/>
    </reaction>
    <physiologicalReaction direction="left-to-right" evidence="26">
        <dbReference type="Rhea" id="RHEA:64193"/>
    </physiologicalReaction>
</comment>
<dbReference type="GO" id="GO:1990845">
    <property type="term" value="P:adaptive thermogenesis"/>
    <property type="evidence" value="ECO:0007669"/>
    <property type="project" value="UniProtKB-ARBA"/>
</dbReference>
<dbReference type="FunFam" id="3.40.630.10:FF:000027">
    <property type="entry name" value="N-fatty-acyl-amino acid synthase/hydrolase PM20D1"/>
    <property type="match status" value="1"/>
</dbReference>
<dbReference type="GO" id="GO:0046872">
    <property type="term" value="F:metal ion binding"/>
    <property type="evidence" value="ECO:0007669"/>
    <property type="project" value="UniProtKB-KW"/>
</dbReference>
<comment type="catalytic activity">
    <reaction evidence="11">
        <text>N-octadecanoyl-L-phenylalanine + H2O = octadecanoate + L-phenylalanine</text>
        <dbReference type="Rhea" id="RHEA:64128"/>
        <dbReference type="ChEBI" id="CHEBI:15377"/>
        <dbReference type="ChEBI" id="CHEBI:25629"/>
        <dbReference type="ChEBI" id="CHEBI:58095"/>
        <dbReference type="ChEBI" id="CHEBI:149700"/>
    </reaction>
    <physiologicalReaction direction="left-to-right" evidence="11">
        <dbReference type="Rhea" id="RHEA:64129"/>
    </physiologicalReaction>
</comment>
<dbReference type="Pfam" id="PF01546">
    <property type="entry name" value="Peptidase_M20"/>
    <property type="match status" value="1"/>
</dbReference>
<comment type="catalytic activity">
    <reaction evidence="24">
        <text>L-phenylalanine + (9Z)-octadecenoate = N-(9Z-octadecenoyl)-L-phenylalanine + H2O</text>
        <dbReference type="Rhea" id="RHEA:51300"/>
        <dbReference type="ChEBI" id="CHEBI:15377"/>
        <dbReference type="ChEBI" id="CHEBI:30823"/>
        <dbReference type="ChEBI" id="CHEBI:58095"/>
        <dbReference type="ChEBI" id="CHEBI:134020"/>
    </reaction>
    <physiologicalReaction direction="left-to-right" evidence="24">
        <dbReference type="Rhea" id="RHEA:51301"/>
    </physiologicalReaction>
    <physiologicalReaction direction="right-to-left" evidence="24">
        <dbReference type="Rhea" id="RHEA:51302"/>
    </physiologicalReaction>
</comment>
<evidence type="ECO:0000256" key="20">
    <source>
        <dbReference type="ARBA" id="ARBA00048729"/>
    </source>
</evidence>
<evidence type="ECO:0000256" key="25">
    <source>
        <dbReference type="ARBA" id="ARBA00049100"/>
    </source>
</evidence>
<evidence type="ECO:0000256" key="4">
    <source>
        <dbReference type="ARBA" id="ARBA00022723"/>
    </source>
</evidence>
<evidence type="ECO:0000256" key="5">
    <source>
        <dbReference type="ARBA" id="ARBA00022801"/>
    </source>
</evidence>
<dbReference type="GO" id="GO:0043605">
    <property type="term" value="P:amide catabolic process"/>
    <property type="evidence" value="ECO:0007669"/>
    <property type="project" value="UniProtKB-ARBA"/>
</dbReference>
<evidence type="ECO:0000256" key="16">
    <source>
        <dbReference type="ARBA" id="ARBA00048380"/>
    </source>
</evidence>
<evidence type="ECO:0000256" key="18">
    <source>
        <dbReference type="ARBA" id="ARBA00048579"/>
    </source>
</evidence>
<evidence type="ECO:0000256" key="11">
    <source>
        <dbReference type="ARBA" id="ARBA00047723"/>
    </source>
</evidence>
<evidence type="ECO:0000256" key="7">
    <source>
        <dbReference type="ARBA" id="ARBA00034698"/>
    </source>
</evidence>
<comment type="catalytic activity">
    <reaction evidence="18">
        <text>an N-acyl-L-amino acid + H2O = an L-alpha-amino acid + a carboxylate</text>
        <dbReference type="Rhea" id="RHEA:15565"/>
        <dbReference type="ChEBI" id="CHEBI:15377"/>
        <dbReference type="ChEBI" id="CHEBI:29067"/>
        <dbReference type="ChEBI" id="CHEBI:59869"/>
        <dbReference type="ChEBI" id="CHEBI:59874"/>
        <dbReference type="EC" id="3.5.1.14"/>
    </reaction>
    <physiologicalReaction direction="left-to-right" evidence="18">
        <dbReference type="Rhea" id="RHEA:15566"/>
    </physiologicalReaction>
    <physiologicalReaction direction="right-to-left" evidence="18">
        <dbReference type="Rhea" id="RHEA:15567"/>
    </physiologicalReaction>
</comment>
<keyword evidence="3" id="KW-0645">Protease</keyword>
<comment type="catalytic activity">
    <reaction evidence="14">
        <text>N-hexadecanoyl-L-phenylalanine + H2O = hexadecanoate + L-phenylalanine</text>
        <dbReference type="Rhea" id="RHEA:64124"/>
        <dbReference type="ChEBI" id="CHEBI:7896"/>
        <dbReference type="ChEBI" id="CHEBI:15377"/>
        <dbReference type="ChEBI" id="CHEBI:58095"/>
        <dbReference type="ChEBI" id="CHEBI:149699"/>
    </reaction>
    <physiologicalReaction direction="left-to-right" evidence="14">
        <dbReference type="Rhea" id="RHEA:64125"/>
    </physiologicalReaction>
</comment>
<evidence type="ECO:0000256" key="6">
    <source>
        <dbReference type="ARBA" id="ARBA00022833"/>
    </source>
</evidence>
<comment type="catalytic activity">
    <reaction evidence="19">
        <text>N-(9Z-octadecenoyl)-L-serine + H2O = L-serine + (9Z)-octadecenoate</text>
        <dbReference type="Rhea" id="RHEA:51352"/>
        <dbReference type="ChEBI" id="CHEBI:15377"/>
        <dbReference type="ChEBI" id="CHEBI:30823"/>
        <dbReference type="ChEBI" id="CHEBI:33384"/>
        <dbReference type="ChEBI" id="CHEBI:134031"/>
    </reaction>
    <physiologicalReaction direction="left-to-right" evidence="19">
        <dbReference type="Rhea" id="RHEA:51353"/>
    </physiologicalReaction>
</comment>
<feature type="chain" id="PRO_5012303164" evidence="27">
    <location>
        <begin position="29"/>
        <end position="507"/>
    </location>
</feature>
<dbReference type="InterPro" id="IPR011650">
    <property type="entry name" value="Peptidase_M20_dimer"/>
</dbReference>
<evidence type="ECO:0000256" key="26">
    <source>
        <dbReference type="ARBA" id="ARBA00049457"/>
    </source>
</evidence>
<evidence type="ECO:0000256" key="14">
    <source>
        <dbReference type="ARBA" id="ARBA00047879"/>
    </source>
</evidence>
<comment type="catalytic activity">
    <reaction evidence="12">
        <text>N-(9Z-octadecenoyl)-L-tyrosine + H2O = L-tyrosine + (9Z)-octadecenoate</text>
        <dbReference type="Rhea" id="RHEA:64184"/>
        <dbReference type="ChEBI" id="CHEBI:15377"/>
        <dbReference type="ChEBI" id="CHEBI:30823"/>
        <dbReference type="ChEBI" id="CHEBI:58315"/>
        <dbReference type="ChEBI" id="CHEBI:149734"/>
    </reaction>
    <physiologicalReaction direction="left-to-right" evidence="12">
        <dbReference type="Rhea" id="RHEA:64185"/>
    </physiologicalReaction>
</comment>
<dbReference type="FunCoup" id="A0A1V9X4F0">
    <property type="interactions" value="219"/>
</dbReference>
<dbReference type="Gene3D" id="3.30.70.360">
    <property type="match status" value="1"/>
</dbReference>
<evidence type="ECO:0000256" key="17">
    <source>
        <dbReference type="ARBA" id="ARBA00048402"/>
    </source>
</evidence>
<keyword evidence="29" id="KW-0121">Carboxypeptidase</keyword>
<keyword evidence="27" id="KW-0732">Signal</keyword>
<evidence type="ECO:0000256" key="10">
    <source>
        <dbReference type="ARBA" id="ARBA00047567"/>
    </source>
</evidence>